<evidence type="ECO:0000259" key="7">
    <source>
        <dbReference type="Pfam" id="PF00460"/>
    </source>
</evidence>
<dbReference type="OrthoDB" id="9788334at2"/>
<dbReference type="InterPro" id="IPR001444">
    <property type="entry name" value="Flag_bb_rod_N"/>
</dbReference>
<gene>
    <name evidence="8" type="primary">flgB</name>
    <name evidence="8" type="ORF">DENOEST_3388</name>
</gene>
<keyword evidence="8" id="KW-0966">Cell projection</keyword>
<dbReference type="Proteomes" id="UP000515733">
    <property type="component" value="Chromosome"/>
</dbReference>
<dbReference type="PIRSF" id="PIRSF002889">
    <property type="entry name" value="Rod_FlgB"/>
    <property type="match status" value="1"/>
</dbReference>
<name>A0A6S6YS56_9PROT</name>
<feature type="domain" description="Flagellar basal body rod protein N-terminal" evidence="7">
    <location>
        <begin position="9"/>
        <end position="39"/>
    </location>
</feature>
<protein>
    <recommendedName>
        <fullName evidence="3 6">Flagellar basal body rod protein FlgB</fullName>
    </recommendedName>
</protein>
<dbReference type="PANTHER" id="PTHR30435:SF12">
    <property type="entry name" value="FLAGELLAR BASAL BODY ROD PROTEIN FLGB"/>
    <property type="match status" value="1"/>
</dbReference>
<keyword evidence="4 6" id="KW-0975">Bacterial flagellum</keyword>
<dbReference type="GO" id="GO:0071978">
    <property type="term" value="P:bacterial-type flagellum-dependent swarming motility"/>
    <property type="evidence" value="ECO:0007669"/>
    <property type="project" value="TreeGrafter"/>
</dbReference>
<dbReference type="RefSeq" id="WP_145769293.1">
    <property type="nucleotide sequence ID" value="NZ_LR778301.1"/>
</dbReference>
<dbReference type="InterPro" id="IPR019776">
    <property type="entry name" value="Flagellar_basal_body_rod_CS"/>
</dbReference>
<organism evidence="8 9">
    <name type="scientific">Denitratisoma oestradiolicum</name>
    <dbReference type="NCBI Taxonomy" id="311182"/>
    <lineage>
        <taxon>Bacteria</taxon>
        <taxon>Pseudomonadati</taxon>
        <taxon>Pseudomonadota</taxon>
        <taxon>Betaproteobacteria</taxon>
        <taxon>Nitrosomonadales</taxon>
        <taxon>Sterolibacteriaceae</taxon>
        <taxon>Denitratisoma</taxon>
    </lineage>
</organism>
<evidence type="ECO:0000313" key="9">
    <source>
        <dbReference type="Proteomes" id="UP000515733"/>
    </source>
</evidence>
<dbReference type="PANTHER" id="PTHR30435">
    <property type="entry name" value="FLAGELLAR PROTEIN"/>
    <property type="match status" value="1"/>
</dbReference>
<accession>A0A6S6YS56</accession>
<evidence type="ECO:0000256" key="3">
    <source>
        <dbReference type="ARBA" id="ARBA00014376"/>
    </source>
</evidence>
<keyword evidence="9" id="KW-1185">Reference proteome</keyword>
<keyword evidence="8" id="KW-0969">Cilium</keyword>
<proteinExistence type="inferred from homology"/>
<keyword evidence="8" id="KW-0282">Flagellum</keyword>
<dbReference type="PROSITE" id="PS00588">
    <property type="entry name" value="FLAGELLA_BB_ROD"/>
    <property type="match status" value="1"/>
</dbReference>
<evidence type="ECO:0000256" key="2">
    <source>
        <dbReference type="ARBA" id="ARBA00009677"/>
    </source>
</evidence>
<reference evidence="8 9" key="1">
    <citation type="submission" date="2020-03" db="EMBL/GenBank/DDBJ databases">
        <authorList>
            <consortium name="Genoscope - CEA"/>
            <person name="William W."/>
        </authorList>
    </citation>
    <scope>NUCLEOTIDE SEQUENCE [LARGE SCALE GENOMIC DNA]</scope>
    <source>
        <strain evidence="9">DSM 16959</strain>
    </source>
</reference>
<comment type="subcellular location">
    <subcellularLocation>
        <location evidence="1 6">Bacterial flagellum basal body</location>
    </subcellularLocation>
</comment>
<dbReference type="InterPro" id="IPR006300">
    <property type="entry name" value="FlgB"/>
</dbReference>
<evidence type="ECO:0000313" key="8">
    <source>
        <dbReference type="EMBL" id="CAB1370542.1"/>
    </source>
</evidence>
<comment type="similarity">
    <text evidence="2 6">Belongs to the flagella basal body rod proteins family.</text>
</comment>
<comment type="function">
    <text evidence="5 6">Structural component of flagellum, the bacterial motility apparatus. Part of the rod structure of flagellar basal body.</text>
</comment>
<dbReference type="GO" id="GO:0030694">
    <property type="term" value="C:bacterial-type flagellum basal body, rod"/>
    <property type="evidence" value="ECO:0007669"/>
    <property type="project" value="InterPro"/>
</dbReference>
<evidence type="ECO:0000256" key="1">
    <source>
        <dbReference type="ARBA" id="ARBA00004117"/>
    </source>
</evidence>
<dbReference type="KEGG" id="doe:DENOEST_3388"/>
<comment type="subunit">
    <text evidence="6">The basal body constitutes a major portion of the flagellar organelle and consists of a number of rings mounted on a central rod.</text>
</comment>
<evidence type="ECO:0000256" key="6">
    <source>
        <dbReference type="PIRNR" id="PIRNR002889"/>
    </source>
</evidence>
<dbReference type="AlphaFoldDB" id="A0A6S6YS56"/>
<evidence type="ECO:0000256" key="5">
    <source>
        <dbReference type="ARBA" id="ARBA00024934"/>
    </source>
</evidence>
<evidence type="ECO:0000256" key="4">
    <source>
        <dbReference type="ARBA" id="ARBA00023143"/>
    </source>
</evidence>
<dbReference type="EMBL" id="LR778301">
    <property type="protein sequence ID" value="CAB1370542.1"/>
    <property type="molecule type" value="Genomic_DNA"/>
</dbReference>
<dbReference type="NCBIfam" id="TIGR01396">
    <property type="entry name" value="FlgB"/>
    <property type="match status" value="1"/>
</dbReference>
<sequence>MIDRIDSEFRVQHTALNLRSYRQELLASNIANGDTPHYKARDFDFKSSLANALGGASRGALTMSRTAAGHQDSSVGGRDGVDVQYRNEYQGAVDGNTVNMDVERAAFTENAVQIEAMLTFMRSKFKDMQTAIQGQ</sequence>
<dbReference type="Pfam" id="PF00460">
    <property type="entry name" value="Flg_bb_rod"/>
    <property type="match status" value="1"/>
</dbReference>